<evidence type="ECO:0000313" key="3">
    <source>
        <dbReference type="Proteomes" id="UP000070501"/>
    </source>
</evidence>
<proteinExistence type="predicted"/>
<name>A0A136IYU8_9PEZI</name>
<feature type="signal peptide" evidence="1">
    <location>
        <begin position="1"/>
        <end position="18"/>
    </location>
</feature>
<dbReference type="OrthoDB" id="5383526at2759"/>
<keyword evidence="3" id="KW-1185">Reference proteome</keyword>
<feature type="chain" id="PRO_5007293281" evidence="1">
    <location>
        <begin position="19"/>
        <end position="165"/>
    </location>
</feature>
<evidence type="ECO:0000313" key="2">
    <source>
        <dbReference type="EMBL" id="KXJ89936.1"/>
    </source>
</evidence>
<dbReference type="InParanoid" id="A0A136IYU8"/>
<gene>
    <name evidence="2" type="ORF">Micbo1qcDRAFT_177116</name>
</gene>
<sequence length="165" mass="17909">MHLTPLVLASVLSATAAAIDVHLHYHGGNDACSSFATAWCTNLNPNTCCHSLQGNPYGAISFRAIPSEWDLDLRLHTGDRDCGSAVVTGRSWGQTYVCLGSPVSVHGGGYGFRGKKREVSVAGGEQEGSQECQRADKLRLEDGVVYDLEGLDEEQYNEMVRFNLF</sequence>
<dbReference type="Proteomes" id="UP000070501">
    <property type="component" value="Unassembled WGS sequence"/>
</dbReference>
<protein>
    <submittedName>
        <fullName evidence="2">Uncharacterized protein</fullName>
    </submittedName>
</protein>
<organism evidence="2 3">
    <name type="scientific">Microdochium bolleyi</name>
    <dbReference type="NCBI Taxonomy" id="196109"/>
    <lineage>
        <taxon>Eukaryota</taxon>
        <taxon>Fungi</taxon>
        <taxon>Dikarya</taxon>
        <taxon>Ascomycota</taxon>
        <taxon>Pezizomycotina</taxon>
        <taxon>Sordariomycetes</taxon>
        <taxon>Xylariomycetidae</taxon>
        <taxon>Xylariales</taxon>
        <taxon>Microdochiaceae</taxon>
        <taxon>Microdochium</taxon>
    </lineage>
</organism>
<reference evidence="3" key="1">
    <citation type="submission" date="2016-02" db="EMBL/GenBank/DDBJ databases">
        <title>Draft genome sequence of Microdochium bolleyi, a fungal endophyte of beachgrass.</title>
        <authorList>
            <consortium name="DOE Joint Genome Institute"/>
            <person name="David A.S."/>
            <person name="May G."/>
            <person name="Haridas S."/>
            <person name="Lim J."/>
            <person name="Wang M."/>
            <person name="Labutti K."/>
            <person name="Lipzen A."/>
            <person name="Barry K."/>
            <person name="Grigoriev I.V."/>
        </authorList>
    </citation>
    <scope>NUCLEOTIDE SEQUENCE [LARGE SCALE GENOMIC DNA]</scope>
    <source>
        <strain evidence="3">J235TASD1</strain>
    </source>
</reference>
<evidence type="ECO:0000256" key="1">
    <source>
        <dbReference type="SAM" id="SignalP"/>
    </source>
</evidence>
<keyword evidence="1" id="KW-0732">Signal</keyword>
<accession>A0A136IYU8</accession>
<dbReference type="EMBL" id="KQ964254">
    <property type="protein sequence ID" value="KXJ89936.1"/>
    <property type="molecule type" value="Genomic_DNA"/>
</dbReference>
<dbReference type="AlphaFoldDB" id="A0A136IYU8"/>